<comment type="caution">
    <text evidence="2">The sequence shown here is derived from an EMBL/GenBank/DDBJ whole genome shotgun (WGS) entry which is preliminary data.</text>
</comment>
<keyword evidence="3" id="KW-1185">Reference proteome</keyword>
<accession>A0A562J491</accession>
<feature type="domain" description="Putative Se/S carrier protein-like" evidence="1">
    <location>
        <begin position="5"/>
        <end position="71"/>
    </location>
</feature>
<sequence>MNQYNYMTFKSVSYAMKVETALKKCGVNFKIIPVPRSISSSCGLCVRFQKEDMEKFKEIIEKNSLVYDNIYLDI</sequence>
<dbReference type="AlphaFoldDB" id="A0A562J491"/>
<organism evidence="2 3">
    <name type="scientific">Sedimentibacter saalensis</name>
    <dbReference type="NCBI Taxonomy" id="130788"/>
    <lineage>
        <taxon>Bacteria</taxon>
        <taxon>Bacillati</taxon>
        <taxon>Bacillota</taxon>
        <taxon>Tissierellia</taxon>
        <taxon>Sedimentibacter</taxon>
    </lineage>
</organism>
<evidence type="ECO:0000259" key="1">
    <source>
        <dbReference type="Pfam" id="PF11823"/>
    </source>
</evidence>
<evidence type="ECO:0000313" key="2">
    <source>
        <dbReference type="EMBL" id="TWH77947.1"/>
    </source>
</evidence>
<evidence type="ECO:0000313" key="3">
    <source>
        <dbReference type="Proteomes" id="UP000315343"/>
    </source>
</evidence>
<reference evidence="2 3" key="1">
    <citation type="submission" date="2019-07" db="EMBL/GenBank/DDBJ databases">
        <title>Genomic Encyclopedia of Type Strains, Phase I: the one thousand microbial genomes (KMG-I) project.</title>
        <authorList>
            <person name="Kyrpides N."/>
        </authorList>
    </citation>
    <scope>NUCLEOTIDE SEQUENCE [LARGE SCALE GENOMIC DNA]</scope>
    <source>
        <strain evidence="2 3">DSM 13558</strain>
    </source>
</reference>
<name>A0A562J491_9FIRM</name>
<dbReference type="InterPro" id="IPR021778">
    <property type="entry name" value="Se/S_carrier-like"/>
</dbReference>
<proteinExistence type="predicted"/>
<dbReference type="EMBL" id="VLKH01000011">
    <property type="protein sequence ID" value="TWH77947.1"/>
    <property type="molecule type" value="Genomic_DNA"/>
</dbReference>
<dbReference type="RefSeq" id="WP_019227318.1">
    <property type="nucleotide sequence ID" value="NZ_JAYFNS010000012.1"/>
</dbReference>
<dbReference type="Pfam" id="PF11823">
    <property type="entry name" value="Se_S_carrier"/>
    <property type="match status" value="1"/>
</dbReference>
<protein>
    <submittedName>
        <fullName evidence="2">Uncharacterized protein DUF3343</fullName>
    </submittedName>
</protein>
<dbReference type="OrthoDB" id="3192849at2"/>
<dbReference type="Proteomes" id="UP000315343">
    <property type="component" value="Unassembled WGS sequence"/>
</dbReference>
<gene>
    <name evidence="2" type="ORF">LY60_03137</name>
</gene>